<name>A0A558R4Z7_9SPHN</name>
<dbReference type="PROSITE" id="PS51257">
    <property type="entry name" value="PROKAR_LIPOPROTEIN"/>
    <property type="match status" value="1"/>
</dbReference>
<dbReference type="PANTHER" id="PTHR44942">
    <property type="entry name" value="METHYLTRANSF_11 DOMAIN-CONTAINING PROTEIN"/>
    <property type="match status" value="1"/>
</dbReference>
<dbReference type="GO" id="GO:0008757">
    <property type="term" value="F:S-adenosylmethionine-dependent methyltransferase activity"/>
    <property type="evidence" value="ECO:0007669"/>
    <property type="project" value="InterPro"/>
</dbReference>
<comment type="similarity">
    <text evidence="1">Belongs to the methyltransferase superfamily.</text>
</comment>
<dbReference type="Pfam" id="PF08241">
    <property type="entry name" value="Methyltransf_11"/>
    <property type="match status" value="1"/>
</dbReference>
<dbReference type="PANTHER" id="PTHR44942:SF4">
    <property type="entry name" value="METHYLTRANSFERASE TYPE 11 DOMAIN-CONTAINING PROTEIN"/>
    <property type="match status" value="1"/>
</dbReference>
<dbReference type="RefSeq" id="WP_145150738.1">
    <property type="nucleotide sequence ID" value="NZ_VNIM01000033.1"/>
</dbReference>
<comment type="caution">
    <text evidence="5">The sequence shown here is derived from an EMBL/GenBank/DDBJ whole genome shotgun (WGS) entry which is preliminary data.</text>
</comment>
<dbReference type="InterPro" id="IPR029063">
    <property type="entry name" value="SAM-dependent_MTases_sf"/>
</dbReference>
<evidence type="ECO:0000256" key="2">
    <source>
        <dbReference type="ARBA" id="ARBA00022603"/>
    </source>
</evidence>
<sequence length="207" mass="22198">MSALARAIGRQLREPSGFGGWLTGCAMRLANRRPTRLAIAALGIRPGDVVVDLGCGTGDAVPALLAAARGGETHGVDHSEAMVRTAAHRHPDAIFHHSIFARLPFADATIDRVLAANVAYFWTEASPILTELARVMRPDGRLAIYVTDGATLARVGLRADATRRSFRAGDLEQLLGPRALVQPVRAGPGVRGFVATIEGRWLHARWD</sequence>
<keyword evidence="2 5" id="KW-0489">Methyltransferase</keyword>
<evidence type="ECO:0000259" key="4">
    <source>
        <dbReference type="Pfam" id="PF08241"/>
    </source>
</evidence>
<dbReference type="AlphaFoldDB" id="A0A558R4Z7"/>
<organism evidence="5 6">
    <name type="scientific">Alterirhizorhabdus solaris</name>
    <dbReference type="NCBI Taxonomy" id="2529389"/>
    <lineage>
        <taxon>Bacteria</taxon>
        <taxon>Pseudomonadati</taxon>
        <taxon>Pseudomonadota</taxon>
        <taxon>Alphaproteobacteria</taxon>
        <taxon>Sphingomonadales</taxon>
        <taxon>Rhizorhabdaceae</taxon>
        <taxon>Alterirhizorhabdus</taxon>
    </lineage>
</organism>
<accession>A0A558R4Z7</accession>
<protein>
    <submittedName>
        <fullName evidence="5">Methyltransferase domain-containing protein</fullName>
    </submittedName>
</protein>
<dbReference type="OrthoDB" id="5642573at2"/>
<dbReference type="InterPro" id="IPR013216">
    <property type="entry name" value="Methyltransf_11"/>
</dbReference>
<feature type="domain" description="Methyltransferase type 11" evidence="4">
    <location>
        <begin position="51"/>
        <end position="144"/>
    </location>
</feature>
<dbReference type="GO" id="GO:0032259">
    <property type="term" value="P:methylation"/>
    <property type="evidence" value="ECO:0007669"/>
    <property type="project" value="UniProtKB-KW"/>
</dbReference>
<dbReference type="Proteomes" id="UP000318681">
    <property type="component" value="Unassembled WGS sequence"/>
</dbReference>
<reference evidence="5 6" key="1">
    <citation type="submission" date="2019-07" db="EMBL/GenBank/DDBJ databases">
        <title>Sphingomonas solaris sp. nov., isolated from a solar panel from Boston, Massachusetts.</title>
        <authorList>
            <person name="Tanner K."/>
            <person name="Pascual J."/>
            <person name="Mancuso C."/>
            <person name="Pereto J."/>
            <person name="Khalil A."/>
            <person name="Vilanova C."/>
        </authorList>
    </citation>
    <scope>NUCLEOTIDE SEQUENCE [LARGE SCALE GENOMIC DNA]</scope>
    <source>
        <strain evidence="5 6">R4DWN</strain>
    </source>
</reference>
<dbReference type="Gene3D" id="3.40.50.150">
    <property type="entry name" value="Vaccinia Virus protein VP39"/>
    <property type="match status" value="1"/>
</dbReference>
<dbReference type="InterPro" id="IPR051052">
    <property type="entry name" value="Diverse_substrate_MTase"/>
</dbReference>
<keyword evidence="6" id="KW-1185">Reference proteome</keyword>
<dbReference type="CDD" id="cd02440">
    <property type="entry name" value="AdoMet_MTases"/>
    <property type="match status" value="1"/>
</dbReference>
<evidence type="ECO:0000313" key="5">
    <source>
        <dbReference type="EMBL" id="TVV74465.1"/>
    </source>
</evidence>
<evidence type="ECO:0000256" key="3">
    <source>
        <dbReference type="ARBA" id="ARBA00022679"/>
    </source>
</evidence>
<gene>
    <name evidence="5" type="ORF">FOY91_09805</name>
</gene>
<evidence type="ECO:0000313" key="6">
    <source>
        <dbReference type="Proteomes" id="UP000318681"/>
    </source>
</evidence>
<dbReference type="SUPFAM" id="SSF53335">
    <property type="entry name" value="S-adenosyl-L-methionine-dependent methyltransferases"/>
    <property type="match status" value="1"/>
</dbReference>
<proteinExistence type="inferred from homology"/>
<keyword evidence="3 5" id="KW-0808">Transferase</keyword>
<dbReference type="EMBL" id="VNIM01000033">
    <property type="protein sequence ID" value="TVV74465.1"/>
    <property type="molecule type" value="Genomic_DNA"/>
</dbReference>
<evidence type="ECO:0000256" key="1">
    <source>
        <dbReference type="ARBA" id="ARBA00008361"/>
    </source>
</evidence>